<name>A0A0G3GX19_9CORY</name>
<dbReference type="STRING" id="571915.CMUST_06725"/>
<keyword evidence="2" id="KW-1185">Reference proteome</keyword>
<evidence type="ECO:0000313" key="1">
    <source>
        <dbReference type="EMBL" id="AKK05679.1"/>
    </source>
</evidence>
<protein>
    <submittedName>
        <fullName evidence="1">Uncharacterized protein</fullName>
    </submittedName>
</protein>
<reference evidence="1 2" key="1">
    <citation type="journal article" date="2015" name="Genome Announc.">
        <title>Complete Genome Sequence of the Type Strain Corynebacterium mustelae DSM 45274, Isolated from Various Tissues of a Male Ferret with Lethal Sepsis.</title>
        <authorList>
            <person name="Ruckert C."/>
            <person name="Eimer J."/>
            <person name="Winkler A."/>
            <person name="Tauch A."/>
        </authorList>
    </citation>
    <scope>NUCLEOTIDE SEQUENCE [LARGE SCALE GENOMIC DNA]</scope>
    <source>
        <strain evidence="1 2">DSM 45274</strain>
    </source>
</reference>
<dbReference type="KEGG" id="cmv:CMUST_06725"/>
<accession>A0A0G3GX19</accession>
<dbReference type="AlphaFoldDB" id="A0A0G3GX19"/>
<organism evidence="1 2">
    <name type="scientific">Corynebacterium mustelae</name>
    <dbReference type="NCBI Taxonomy" id="571915"/>
    <lineage>
        <taxon>Bacteria</taxon>
        <taxon>Bacillati</taxon>
        <taxon>Actinomycetota</taxon>
        <taxon>Actinomycetes</taxon>
        <taxon>Mycobacteriales</taxon>
        <taxon>Corynebacteriaceae</taxon>
        <taxon>Corynebacterium</taxon>
    </lineage>
</organism>
<dbReference type="EMBL" id="CP011542">
    <property type="protein sequence ID" value="AKK05679.1"/>
    <property type="molecule type" value="Genomic_DNA"/>
</dbReference>
<proteinExistence type="predicted"/>
<dbReference type="PATRIC" id="fig|571915.4.peg.1429"/>
<sequence length="143" mass="16174">MIFYPGETDDELRERLAFFSLVTPAACDFLLEAAEELGDAESVKKACDIAIALLDPVRVINSCGSDCLDYFHALALCPSINDADLAAQLRLLERQPARAKWCTQFWVYHARGDEGSAAYAYEKWLECPRKPDHSSRLFGFFRF</sequence>
<evidence type="ECO:0000313" key="2">
    <source>
        <dbReference type="Proteomes" id="UP000035199"/>
    </source>
</evidence>
<gene>
    <name evidence="1" type="ORF">CMUST_06725</name>
</gene>
<dbReference type="Proteomes" id="UP000035199">
    <property type="component" value="Chromosome"/>
</dbReference>
<dbReference type="RefSeq" id="WP_047261847.1">
    <property type="nucleotide sequence ID" value="NZ_CP011542.1"/>
</dbReference>
<reference evidence="2" key="2">
    <citation type="submission" date="2015-05" db="EMBL/GenBank/DDBJ databases">
        <title>Complete genome sequence of Corynebacterium mustelae DSM 45274, isolated from various tissues of a male ferret with lethal sepsis.</title>
        <authorList>
            <person name="Ruckert C."/>
            <person name="Albersmeier A."/>
            <person name="Winkler A."/>
            <person name="Tauch A."/>
        </authorList>
    </citation>
    <scope>NUCLEOTIDE SEQUENCE [LARGE SCALE GENOMIC DNA]</scope>
    <source>
        <strain evidence="2">DSM 45274</strain>
    </source>
</reference>